<evidence type="ECO:0000313" key="3">
    <source>
        <dbReference type="Proteomes" id="UP000656319"/>
    </source>
</evidence>
<accession>A0ABM8P7U1</accession>
<dbReference type="Proteomes" id="UP000656319">
    <property type="component" value="Unassembled WGS sequence"/>
</dbReference>
<evidence type="ECO:0000313" key="2">
    <source>
        <dbReference type="EMBL" id="CAD6558641.1"/>
    </source>
</evidence>
<comment type="caution">
    <text evidence="2">The sequence shown here is derived from an EMBL/GenBank/DDBJ whole genome shotgun (WGS) entry which is preliminary data.</text>
</comment>
<keyword evidence="3" id="KW-1185">Reference proteome</keyword>
<gene>
    <name evidence="2" type="ORF">LMG27952_06662</name>
</gene>
<evidence type="ECO:0000256" key="1">
    <source>
        <dbReference type="SAM" id="MobiDB-lite"/>
    </source>
</evidence>
<feature type="compositionally biased region" description="Basic and acidic residues" evidence="1">
    <location>
        <begin position="25"/>
        <end position="34"/>
    </location>
</feature>
<protein>
    <submittedName>
        <fullName evidence="2">Uncharacterized protein</fullName>
    </submittedName>
</protein>
<sequence length="132" mass="14319">MNRRLDHDALMAEGAGVLGIANETRQARETRDSAPPESDDQSLTEALAGLAGVQSNALLEYGGRLIAVRELCQAVVALLPPDSRAQVKQHFRDRIERVLELLDERALPGESQSAFLGEVNYFLRALEPGGPA</sequence>
<reference evidence="2 3" key="1">
    <citation type="submission" date="2020-10" db="EMBL/GenBank/DDBJ databases">
        <authorList>
            <person name="Peeters C."/>
        </authorList>
    </citation>
    <scope>NUCLEOTIDE SEQUENCE [LARGE SCALE GENOMIC DNA]</scope>
    <source>
        <strain evidence="2 3">LMG 27952</strain>
    </source>
</reference>
<proteinExistence type="predicted"/>
<dbReference type="RefSeq" id="WP_201700115.1">
    <property type="nucleotide sequence ID" value="NZ_CAJHCQ010000025.1"/>
</dbReference>
<name>A0ABM8P7U1_9BURK</name>
<dbReference type="EMBL" id="CAJHCQ010000025">
    <property type="protein sequence ID" value="CAD6558641.1"/>
    <property type="molecule type" value="Genomic_DNA"/>
</dbReference>
<organism evidence="2 3">
    <name type="scientific">Paraburkholderia hiiakae</name>
    <dbReference type="NCBI Taxonomy" id="1081782"/>
    <lineage>
        <taxon>Bacteria</taxon>
        <taxon>Pseudomonadati</taxon>
        <taxon>Pseudomonadota</taxon>
        <taxon>Betaproteobacteria</taxon>
        <taxon>Burkholderiales</taxon>
        <taxon>Burkholderiaceae</taxon>
        <taxon>Paraburkholderia</taxon>
    </lineage>
</organism>
<feature type="region of interest" description="Disordered" evidence="1">
    <location>
        <begin position="20"/>
        <end position="42"/>
    </location>
</feature>